<comment type="caution">
    <text evidence="1">The sequence shown here is derived from an EMBL/GenBank/DDBJ whole genome shotgun (WGS) entry which is preliminary data.</text>
</comment>
<accession>A0A931NIM6</accession>
<name>A0A931NIM6_9BURK</name>
<dbReference type="AlphaFoldDB" id="A0A931NIM6"/>
<sequence>MSFDGARIVWSEGLFLRPQHFQHQERYLEWVLGTRVGQLQPYGWGFSQLSLDTALLRSGKFGLKSALGLLPDGTPFELPSTAAPLAPLDVPVNARDSVIHLYAMLQRPDAKAVALDADTARARRTRYQAIDAMLTDNVVGSEGEAEAQLGQLVLGLCFEADLDGAMSSLPVARLVERKANGELELDPTFIPPLLDALSFERIRDWMVELQGVVKQRGDMLEGRLGQAGSKGVADLLLLQLCNRYQPLLAQWCSGSPLHPYWLHQELLKFAGECRTFDAKSRRPPSFPAYRHDNLNKVLWPVIEEIRLAMITVPEQTAIQIPLTDRGQGLFSAEIPDARMVRGGHFVLAVAANLDERRIRELMPGQIRICAPERLVALTQAQSLGIRIANLPGAPQEIRYHANFSYFRLDSASELWKDVEVARQLALFVAGDPPGLELELWFIKA</sequence>
<proteinExistence type="predicted"/>
<evidence type="ECO:0000313" key="2">
    <source>
        <dbReference type="Proteomes" id="UP000613266"/>
    </source>
</evidence>
<dbReference type="PANTHER" id="PTHR35566">
    <property type="entry name" value="BLR3599 PROTEIN"/>
    <property type="match status" value="1"/>
</dbReference>
<dbReference type="PANTHER" id="PTHR35566:SF1">
    <property type="entry name" value="TYPE VI SECRETION SYSTEM BASEPLATE COMPONENT TSSK1"/>
    <property type="match status" value="1"/>
</dbReference>
<evidence type="ECO:0000313" key="1">
    <source>
        <dbReference type="EMBL" id="MBH9577745.1"/>
    </source>
</evidence>
<dbReference type="InterPro" id="IPR010263">
    <property type="entry name" value="T6SS_TssK"/>
</dbReference>
<reference evidence="1" key="1">
    <citation type="submission" date="2020-12" db="EMBL/GenBank/DDBJ databases">
        <title>The genome sequence of Inhella sp. 1Y17.</title>
        <authorList>
            <person name="Liu Y."/>
        </authorList>
    </citation>
    <scope>NUCLEOTIDE SEQUENCE</scope>
    <source>
        <strain evidence="1">1Y17</strain>
    </source>
</reference>
<keyword evidence="2" id="KW-1185">Reference proteome</keyword>
<dbReference type="NCBIfam" id="TIGR03353">
    <property type="entry name" value="VI_chp_4"/>
    <property type="match status" value="1"/>
</dbReference>
<dbReference type="Proteomes" id="UP000613266">
    <property type="component" value="Unassembled WGS sequence"/>
</dbReference>
<organism evidence="1 2">
    <name type="scientific">Inhella proteolytica</name>
    <dbReference type="NCBI Taxonomy" id="2795029"/>
    <lineage>
        <taxon>Bacteria</taxon>
        <taxon>Pseudomonadati</taxon>
        <taxon>Pseudomonadota</taxon>
        <taxon>Betaproteobacteria</taxon>
        <taxon>Burkholderiales</taxon>
        <taxon>Sphaerotilaceae</taxon>
        <taxon>Inhella</taxon>
    </lineage>
</organism>
<gene>
    <name evidence="1" type="primary">tssK</name>
    <name evidence="1" type="ORF">I7X39_12615</name>
</gene>
<dbReference type="RefSeq" id="WP_198111521.1">
    <property type="nucleotide sequence ID" value="NZ_JAEDAK010000008.1"/>
</dbReference>
<dbReference type="Pfam" id="PF05936">
    <property type="entry name" value="T6SS_VasE"/>
    <property type="match status" value="1"/>
</dbReference>
<dbReference type="EMBL" id="JAEDAK010000008">
    <property type="protein sequence ID" value="MBH9577745.1"/>
    <property type="molecule type" value="Genomic_DNA"/>
</dbReference>
<protein>
    <submittedName>
        <fullName evidence="1">Type VI secretion system baseplate subunit TssK</fullName>
    </submittedName>
</protein>